<dbReference type="PROSITE" id="PS00216">
    <property type="entry name" value="SUGAR_TRANSPORT_1"/>
    <property type="match status" value="1"/>
</dbReference>
<feature type="transmembrane region" description="Helical" evidence="5">
    <location>
        <begin position="141"/>
        <end position="162"/>
    </location>
</feature>
<feature type="domain" description="Major facilitator superfamily (MFS) profile" evidence="6">
    <location>
        <begin position="14"/>
        <end position="395"/>
    </location>
</feature>
<feature type="transmembrane region" description="Helical" evidence="5">
    <location>
        <begin position="107"/>
        <end position="129"/>
    </location>
</feature>
<evidence type="ECO:0000259" key="6">
    <source>
        <dbReference type="PROSITE" id="PS50850"/>
    </source>
</evidence>
<dbReference type="InterPro" id="IPR005829">
    <property type="entry name" value="Sugar_transporter_CS"/>
</dbReference>
<feature type="transmembrane region" description="Helical" evidence="5">
    <location>
        <begin position="371"/>
        <end position="390"/>
    </location>
</feature>
<dbReference type="AlphaFoldDB" id="A0A318KPA3"/>
<organism evidence="7 8">
    <name type="scientific">Nocardia tenerifensis</name>
    <dbReference type="NCBI Taxonomy" id="228006"/>
    <lineage>
        <taxon>Bacteria</taxon>
        <taxon>Bacillati</taxon>
        <taxon>Actinomycetota</taxon>
        <taxon>Actinomycetes</taxon>
        <taxon>Mycobacteriales</taxon>
        <taxon>Nocardiaceae</taxon>
        <taxon>Nocardia</taxon>
    </lineage>
</organism>
<dbReference type="PROSITE" id="PS50850">
    <property type="entry name" value="MFS"/>
    <property type="match status" value="1"/>
</dbReference>
<feature type="transmembrane region" description="Helical" evidence="5">
    <location>
        <begin position="255"/>
        <end position="274"/>
    </location>
</feature>
<dbReference type="Gene3D" id="1.20.1250.20">
    <property type="entry name" value="MFS general substrate transporter like domains"/>
    <property type="match status" value="2"/>
</dbReference>
<evidence type="ECO:0000256" key="4">
    <source>
        <dbReference type="ARBA" id="ARBA00023136"/>
    </source>
</evidence>
<evidence type="ECO:0000256" key="5">
    <source>
        <dbReference type="SAM" id="Phobius"/>
    </source>
</evidence>
<evidence type="ECO:0000256" key="1">
    <source>
        <dbReference type="ARBA" id="ARBA00004651"/>
    </source>
</evidence>
<dbReference type="Proteomes" id="UP000247569">
    <property type="component" value="Unassembled WGS sequence"/>
</dbReference>
<feature type="transmembrane region" description="Helical" evidence="5">
    <location>
        <begin position="281"/>
        <end position="299"/>
    </location>
</feature>
<keyword evidence="4 5" id="KW-0472">Membrane</keyword>
<protein>
    <submittedName>
        <fullName evidence="7">AAHS family benzoate transporter-like MFS transporter</fullName>
    </submittedName>
</protein>
<sequence>MTTSLPAPRRQAVVLILACAILFVDGYDLFTLGTIGPSLLHDRSWGASPATLGTLGSITALGMPIGSILAGWAADRWGRRTPMVVAVCWISASMLAAAFVSDLQTLSAARFCTGIGIGALAPLVSAFVTDGAPAHRRTLHLAIALGSIGVGGTASAFLGRLLLPDHHFQTLFLIGAVPILLAPVIWRWVPAEAPHRREDAAPERVSTLLSPRIRRDTILFWIATFMSMALVYSTTAWLPTIMMKNGYNLSSSLEFLIAFTIGASLGGLGAAVFADRGKLKLVTMGTFALAAVALLTLSTNQPRPLLLIVSALAGLGSLGCQNMVIAAMSAYYPPRLRGTALGFGLGVGRLGAIAGPTYLSLATTLIASPRAGFLAFTIPALLGAATTSFLPRTLTPPESITPPAPLLHQPTTHPIPD</sequence>
<evidence type="ECO:0000256" key="2">
    <source>
        <dbReference type="ARBA" id="ARBA00022692"/>
    </source>
</evidence>
<dbReference type="SUPFAM" id="SSF103473">
    <property type="entry name" value="MFS general substrate transporter"/>
    <property type="match status" value="1"/>
</dbReference>
<dbReference type="PANTHER" id="PTHR23508">
    <property type="entry name" value="CARBOXYLIC ACID TRANSPORTER PROTEIN HOMOLOG"/>
    <property type="match status" value="1"/>
</dbReference>
<name>A0A318KPA3_9NOCA</name>
<dbReference type="InterPro" id="IPR020846">
    <property type="entry name" value="MFS_dom"/>
</dbReference>
<feature type="transmembrane region" description="Helical" evidence="5">
    <location>
        <begin position="340"/>
        <end position="359"/>
    </location>
</feature>
<evidence type="ECO:0000313" key="8">
    <source>
        <dbReference type="Proteomes" id="UP000247569"/>
    </source>
</evidence>
<gene>
    <name evidence="7" type="ORF">DFR70_101944</name>
</gene>
<feature type="transmembrane region" description="Helical" evidence="5">
    <location>
        <begin position="168"/>
        <end position="189"/>
    </location>
</feature>
<keyword evidence="8" id="KW-1185">Reference proteome</keyword>
<feature type="transmembrane region" description="Helical" evidence="5">
    <location>
        <begin position="84"/>
        <end position="101"/>
    </location>
</feature>
<proteinExistence type="predicted"/>
<dbReference type="PANTHER" id="PTHR23508:SF10">
    <property type="entry name" value="CARBOXYLIC ACID TRANSPORTER PROTEIN HOMOLOG"/>
    <property type="match status" value="1"/>
</dbReference>
<comment type="caution">
    <text evidence="7">The sequence shown here is derived from an EMBL/GenBank/DDBJ whole genome shotgun (WGS) entry which is preliminary data.</text>
</comment>
<dbReference type="InterPro" id="IPR011701">
    <property type="entry name" value="MFS"/>
</dbReference>
<dbReference type="GO" id="GO:0046943">
    <property type="term" value="F:carboxylic acid transmembrane transporter activity"/>
    <property type="evidence" value="ECO:0007669"/>
    <property type="project" value="TreeGrafter"/>
</dbReference>
<evidence type="ECO:0000313" key="7">
    <source>
        <dbReference type="EMBL" id="PXX71510.1"/>
    </source>
</evidence>
<keyword evidence="2 5" id="KW-0812">Transmembrane</keyword>
<comment type="subcellular location">
    <subcellularLocation>
        <location evidence="1">Cell membrane</location>
        <topology evidence="1">Multi-pass membrane protein</topology>
    </subcellularLocation>
</comment>
<keyword evidence="3 5" id="KW-1133">Transmembrane helix</keyword>
<dbReference type="OrthoDB" id="9787026at2"/>
<feature type="transmembrane region" description="Helical" evidence="5">
    <location>
        <begin position="305"/>
        <end position="328"/>
    </location>
</feature>
<dbReference type="EMBL" id="QJKF01000001">
    <property type="protein sequence ID" value="PXX71510.1"/>
    <property type="molecule type" value="Genomic_DNA"/>
</dbReference>
<reference evidence="7 8" key="1">
    <citation type="submission" date="2018-05" db="EMBL/GenBank/DDBJ databases">
        <title>Genomic Encyclopedia of Type Strains, Phase IV (KMG-IV): sequencing the most valuable type-strain genomes for metagenomic binning, comparative biology and taxonomic classification.</title>
        <authorList>
            <person name="Goeker M."/>
        </authorList>
    </citation>
    <scope>NUCLEOTIDE SEQUENCE [LARGE SCALE GENOMIC DNA]</scope>
    <source>
        <strain evidence="7 8">DSM 44704</strain>
    </source>
</reference>
<evidence type="ECO:0000256" key="3">
    <source>
        <dbReference type="ARBA" id="ARBA00022989"/>
    </source>
</evidence>
<accession>A0A318KPA3</accession>
<dbReference type="InterPro" id="IPR036259">
    <property type="entry name" value="MFS_trans_sf"/>
</dbReference>
<dbReference type="GO" id="GO:0005886">
    <property type="term" value="C:plasma membrane"/>
    <property type="evidence" value="ECO:0007669"/>
    <property type="project" value="UniProtKB-SubCell"/>
</dbReference>
<feature type="transmembrane region" description="Helical" evidence="5">
    <location>
        <begin position="218"/>
        <end position="235"/>
    </location>
</feature>
<dbReference type="Pfam" id="PF07690">
    <property type="entry name" value="MFS_1"/>
    <property type="match status" value="1"/>
</dbReference>
<feature type="transmembrane region" description="Helical" evidence="5">
    <location>
        <begin position="50"/>
        <end position="72"/>
    </location>
</feature>
<dbReference type="RefSeq" id="WP_040742573.1">
    <property type="nucleotide sequence ID" value="NZ_QJKF01000001.1"/>
</dbReference>